<dbReference type="Pfam" id="PF15385">
    <property type="entry name" value="SARG"/>
    <property type="match status" value="1"/>
</dbReference>
<sequence>MPKSATWPGGALDPAAGMDSAGSWDSVVSVTSGCSDDSMDFLSAEERACLMFLEETIDSLDTEEDSGLSNDEPDQPLPGNLHTKMAKLSASMDHNLIHFMNIPEDHKPVHSFLVPTPLLVASSTTHALPDSKTPEFKKSSPARSQINALLSHPPPWHSPPHAPSEINVVGIPPPIKPKSFLSRIGETPPPRGPLSYDALVYLRRSASAKKSPLRLPVDHTLGEAQPFSTANQNHKDLARAPSTASAHKVLDRPRTGPPVVAPKPSKAPPSEFPPASNGTPSPTSPSADSIAGKRFPDPQKVRKEALQKLGLLKEEREPKTGPTTSLSHTHSQPALDPVSKRGVRAPVSSNPSVPHCQVPKETQGRSVQSSASFHHCPPRRGQNFLSDSSDTNVPRPQQPRAGAAENHGPSLSRSVSMGVQSSSGDGHGHFQHKAVHMKVSEPIRRTAPARAQPTPSKRSAAVGLAMLPGMGADRKEALRKLGLLKD</sequence>
<dbReference type="GeneTree" id="ENSGT00390000017874"/>
<dbReference type="OMA" id="NGMESAG"/>
<feature type="region of interest" description="Disordered" evidence="1">
    <location>
        <begin position="1"/>
        <end position="21"/>
    </location>
</feature>
<feature type="compositionally biased region" description="Polar residues" evidence="1">
    <location>
        <begin position="277"/>
        <end position="287"/>
    </location>
</feature>
<dbReference type="PANTHER" id="PTHR21555">
    <property type="entry name" value="SPECIFICALLY ANDROGEN-REGULATED GENE PROTEIN"/>
    <property type="match status" value="1"/>
</dbReference>
<evidence type="ECO:0000313" key="3">
    <source>
        <dbReference type="Proteomes" id="UP000694546"/>
    </source>
</evidence>
<feature type="compositionally biased region" description="Basic and acidic residues" evidence="1">
    <location>
        <begin position="294"/>
        <end position="319"/>
    </location>
</feature>
<name>A0A8C5FUC4_GADMO</name>
<evidence type="ECO:0000313" key="2">
    <source>
        <dbReference type="Ensembl" id="ENSGMOP00000062097.1"/>
    </source>
</evidence>
<feature type="region of interest" description="Disordered" evidence="1">
    <location>
        <begin position="228"/>
        <end position="459"/>
    </location>
</feature>
<proteinExistence type="predicted"/>
<accession>A0A8C5FUC4</accession>
<dbReference type="InterPro" id="IPR026152">
    <property type="entry name" value="SARG"/>
</dbReference>
<protein>
    <submittedName>
        <fullName evidence="2">Zgc:158258</fullName>
    </submittedName>
</protein>
<dbReference type="Proteomes" id="UP000694546">
    <property type="component" value="Chromosome 13"/>
</dbReference>
<feature type="compositionally biased region" description="Polar residues" evidence="1">
    <location>
        <begin position="383"/>
        <end position="395"/>
    </location>
</feature>
<keyword evidence="3" id="KW-1185">Reference proteome</keyword>
<dbReference type="PANTHER" id="PTHR21555:SF0">
    <property type="entry name" value="SPECIFICALLY ANDROGEN-REGULATED GENE PROTEIN"/>
    <property type="match status" value="1"/>
</dbReference>
<dbReference type="Ensembl" id="ENSGMOT00000066972.1">
    <property type="protein sequence ID" value="ENSGMOP00000062097.1"/>
    <property type="gene ID" value="ENSGMOG00000028479.1"/>
</dbReference>
<feature type="compositionally biased region" description="Pro residues" evidence="1">
    <location>
        <begin position="255"/>
        <end position="272"/>
    </location>
</feature>
<feature type="compositionally biased region" description="Polar residues" evidence="1">
    <location>
        <begin position="321"/>
        <end position="332"/>
    </location>
</feature>
<dbReference type="AlphaFoldDB" id="A0A8C5FUC4"/>
<feature type="compositionally biased region" description="Low complexity" evidence="1">
    <location>
        <begin position="410"/>
        <end position="424"/>
    </location>
</feature>
<organism evidence="2 3">
    <name type="scientific">Gadus morhua</name>
    <name type="common">Atlantic cod</name>
    <dbReference type="NCBI Taxonomy" id="8049"/>
    <lineage>
        <taxon>Eukaryota</taxon>
        <taxon>Metazoa</taxon>
        <taxon>Chordata</taxon>
        <taxon>Craniata</taxon>
        <taxon>Vertebrata</taxon>
        <taxon>Euteleostomi</taxon>
        <taxon>Actinopterygii</taxon>
        <taxon>Neopterygii</taxon>
        <taxon>Teleostei</taxon>
        <taxon>Neoteleostei</taxon>
        <taxon>Acanthomorphata</taxon>
        <taxon>Zeiogadaria</taxon>
        <taxon>Gadariae</taxon>
        <taxon>Gadiformes</taxon>
        <taxon>Gadoidei</taxon>
        <taxon>Gadidae</taxon>
        <taxon>Gadus</taxon>
    </lineage>
</organism>
<evidence type="ECO:0000256" key="1">
    <source>
        <dbReference type="SAM" id="MobiDB-lite"/>
    </source>
</evidence>
<reference evidence="2" key="2">
    <citation type="submission" date="2025-09" db="UniProtKB">
        <authorList>
            <consortium name="Ensembl"/>
        </authorList>
    </citation>
    <scope>IDENTIFICATION</scope>
</reference>
<reference evidence="2" key="1">
    <citation type="submission" date="2025-08" db="UniProtKB">
        <authorList>
            <consortium name="Ensembl"/>
        </authorList>
    </citation>
    <scope>IDENTIFICATION</scope>
</reference>